<evidence type="ECO:0000313" key="4">
    <source>
        <dbReference type="Proteomes" id="UP000067689"/>
    </source>
</evidence>
<proteinExistence type="predicted"/>
<accession>A0A0U4BWY5</accession>
<keyword evidence="4" id="KW-1185">Reference proteome</keyword>
<feature type="compositionally biased region" description="Polar residues" evidence="1">
    <location>
        <begin position="66"/>
        <end position="86"/>
    </location>
</feature>
<feature type="signal peptide" evidence="2">
    <location>
        <begin position="1"/>
        <end position="18"/>
    </location>
</feature>
<dbReference type="RefSeq" id="WP_067853549.1">
    <property type="nucleotide sequence ID" value="NZ_CP011502.1"/>
</dbReference>
<gene>
    <name evidence="3" type="ORF">AERYTH_01175</name>
</gene>
<feature type="region of interest" description="Disordered" evidence="1">
    <location>
        <begin position="64"/>
        <end position="105"/>
    </location>
</feature>
<dbReference type="PATRIC" id="fig|2041.4.peg.243"/>
<evidence type="ECO:0008006" key="5">
    <source>
        <dbReference type="Google" id="ProtNLM"/>
    </source>
</evidence>
<dbReference type="OrthoDB" id="3749037at2"/>
<feature type="chain" id="PRO_5006847362" description="Secreted protein" evidence="2">
    <location>
        <begin position="19"/>
        <end position="137"/>
    </location>
</feature>
<feature type="region of interest" description="Disordered" evidence="1">
    <location>
        <begin position="24"/>
        <end position="49"/>
    </location>
</feature>
<evidence type="ECO:0000313" key="3">
    <source>
        <dbReference type="EMBL" id="ALX03407.1"/>
    </source>
</evidence>
<reference evidence="3 4" key="1">
    <citation type="journal article" date="1991" name="Int. J. Syst. Bacteriol.">
        <title>Description of the erythromycin-producing bacterium Arthrobacter sp. strain NRRL B-3381 as Aeromicrobium erythreum gen. nov., sp. nov.</title>
        <authorList>
            <person name="Miller E.S."/>
            <person name="Woese C.R."/>
            <person name="Brenner S."/>
        </authorList>
    </citation>
    <scope>NUCLEOTIDE SEQUENCE [LARGE SCALE GENOMIC DNA]</scope>
    <source>
        <strain evidence="3 4">AR18</strain>
    </source>
</reference>
<name>A0A0U4BWY5_9ACTN</name>
<sequence length="137" mass="13770">MRARHLASAVLLPVLAFGATGCSGGPDPATRPTPSASPTAEGLPTGRSAPELLSAVECSRDGDGTWSATGLVSNPTKNKASYQVSAQVGPADGTSPAATRRLDDVAAGAEQPFLLTDIPTSSPDGPCHLQLLVLPPS</sequence>
<organism evidence="3 4">
    <name type="scientific">Aeromicrobium erythreum</name>
    <dbReference type="NCBI Taxonomy" id="2041"/>
    <lineage>
        <taxon>Bacteria</taxon>
        <taxon>Bacillati</taxon>
        <taxon>Actinomycetota</taxon>
        <taxon>Actinomycetes</taxon>
        <taxon>Propionibacteriales</taxon>
        <taxon>Nocardioidaceae</taxon>
        <taxon>Aeromicrobium</taxon>
    </lineage>
</organism>
<dbReference type="Proteomes" id="UP000067689">
    <property type="component" value="Chromosome"/>
</dbReference>
<dbReference type="EMBL" id="CP011502">
    <property type="protein sequence ID" value="ALX03407.1"/>
    <property type="molecule type" value="Genomic_DNA"/>
</dbReference>
<protein>
    <recommendedName>
        <fullName evidence="5">Secreted protein</fullName>
    </recommendedName>
</protein>
<feature type="compositionally biased region" description="Low complexity" evidence="1">
    <location>
        <begin position="26"/>
        <end position="40"/>
    </location>
</feature>
<evidence type="ECO:0000256" key="2">
    <source>
        <dbReference type="SAM" id="SignalP"/>
    </source>
</evidence>
<dbReference type="KEGG" id="aer:AERYTH_01175"/>
<dbReference type="STRING" id="2041.AERYTH_01175"/>
<dbReference type="AlphaFoldDB" id="A0A0U4BWY5"/>
<evidence type="ECO:0000256" key="1">
    <source>
        <dbReference type="SAM" id="MobiDB-lite"/>
    </source>
</evidence>
<dbReference type="PROSITE" id="PS51257">
    <property type="entry name" value="PROKAR_LIPOPROTEIN"/>
    <property type="match status" value="1"/>
</dbReference>
<keyword evidence="2" id="KW-0732">Signal</keyword>